<dbReference type="PANTHER" id="PTHR43044">
    <property type="match status" value="1"/>
</dbReference>
<feature type="transmembrane region" description="Helical" evidence="1">
    <location>
        <begin position="91"/>
        <end position="110"/>
    </location>
</feature>
<feature type="transmembrane region" description="Helical" evidence="1">
    <location>
        <begin position="316"/>
        <end position="337"/>
    </location>
</feature>
<sequence>MRYDAKTYRLVEPGSLGKRALMVGVAGLALSGVGWALDADRFFHAYLAALVCWLAIALGALFFVMVHYLVSARWSVVLLRLSENVALSIPYLAVLFIPVLFGLGHLYHWSHADVVAADEMLQNKSGYLNAPFFIVRTVIYFAIWSFLAGYLNRMSVKQDAGYDQARTDRVKWVAAVGMIAYALSVTAASFDWLMSLDAHWYSTIFGVNYFAAGLLTFVSVLVLLAIVLRRNGVLTETITVEHYHDLGKLIFAFTIFWSYTNFSQYLLIWYGNIPEETIWYADRWVGSWKTISLIIIFGHFAVPFIVLMTRSAKRSLTVLGVTAAWMVLMHYIEMYWLVYPTYIEHGASFGWMEPVTFVGIGAIVFWVFWSKCAKERLVPINDPKLQGSIDHVNPF</sequence>
<proteinExistence type="predicted"/>
<feature type="transmembrane region" description="Helical" evidence="1">
    <location>
        <begin position="290"/>
        <end position="309"/>
    </location>
</feature>
<keyword evidence="1" id="KW-0812">Transmembrane</keyword>
<reference evidence="2 3" key="1">
    <citation type="journal article" date="2018" name="ISME J.">
        <title>A methanotrophic archaeon couples anaerobic oxidation of methane to Fe(III) reduction.</title>
        <authorList>
            <person name="Cai C."/>
            <person name="Leu A.O."/>
            <person name="Xie G.J."/>
            <person name="Guo J."/>
            <person name="Feng Y."/>
            <person name="Zhao J.X."/>
            <person name="Tyson G.W."/>
            <person name="Yuan Z."/>
            <person name="Hu S."/>
        </authorList>
    </citation>
    <scope>NUCLEOTIDE SEQUENCE [LARGE SCALE GENOMIC DNA]</scope>
    <source>
        <strain evidence="2">FeB_12</strain>
    </source>
</reference>
<gene>
    <name evidence="2" type="ORF">C3F09_04955</name>
</gene>
<keyword evidence="1" id="KW-0472">Membrane</keyword>
<dbReference type="EMBL" id="PQAP01000050">
    <property type="protein sequence ID" value="PWB73657.1"/>
    <property type="molecule type" value="Genomic_DNA"/>
</dbReference>
<feature type="transmembrane region" description="Helical" evidence="1">
    <location>
        <begin position="20"/>
        <end position="37"/>
    </location>
</feature>
<organism evidence="2 3">
    <name type="scientific">candidate division GN15 bacterium</name>
    <dbReference type="NCBI Taxonomy" id="2072418"/>
    <lineage>
        <taxon>Bacteria</taxon>
        <taxon>candidate division GN15</taxon>
    </lineage>
</organism>
<feature type="transmembrane region" description="Helical" evidence="1">
    <location>
        <begin position="43"/>
        <end position="70"/>
    </location>
</feature>
<dbReference type="AlphaFoldDB" id="A0A855X243"/>
<accession>A0A855X243</accession>
<dbReference type="Proteomes" id="UP000250918">
    <property type="component" value="Unassembled WGS sequence"/>
</dbReference>
<feature type="transmembrane region" description="Helical" evidence="1">
    <location>
        <begin position="206"/>
        <end position="228"/>
    </location>
</feature>
<dbReference type="PANTHER" id="PTHR43044:SF1">
    <property type="entry name" value="QUINOL:CYTOCHROME C OXIDOREDUCTASE QUINONE-BINDING SUBUNIT 2"/>
    <property type="match status" value="1"/>
</dbReference>
<comment type="caution">
    <text evidence="2">The sequence shown here is derived from an EMBL/GenBank/DDBJ whole genome shotgun (WGS) entry which is preliminary data.</text>
</comment>
<evidence type="ECO:0008006" key="4">
    <source>
        <dbReference type="Google" id="ProtNLM"/>
    </source>
</evidence>
<feature type="transmembrane region" description="Helical" evidence="1">
    <location>
        <begin position="172"/>
        <end position="194"/>
    </location>
</feature>
<name>A0A855X243_9BACT</name>
<evidence type="ECO:0000313" key="3">
    <source>
        <dbReference type="Proteomes" id="UP000250918"/>
    </source>
</evidence>
<evidence type="ECO:0000313" key="2">
    <source>
        <dbReference type="EMBL" id="PWB73657.1"/>
    </source>
</evidence>
<feature type="transmembrane region" description="Helical" evidence="1">
    <location>
        <begin position="249"/>
        <end position="270"/>
    </location>
</feature>
<keyword evidence="1" id="KW-1133">Transmembrane helix</keyword>
<evidence type="ECO:0000256" key="1">
    <source>
        <dbReference type="SAM" id="Phobius"/>
    </source>
</evidence>
<feature type="transmembrane region" description="Helical" evidence="1">
    <location>
        <begin position="349"/>
        <end position="369"/>
    </location>
</feature>
<protein>
    <recommendedName>
        <fullName evidence="4">Quinol:cytochrome C oxidoreductase</fullName>
    </recommendedName>
</protein>
<feature type="transmembrane region" description="Helical" evidence="1">
    <location>
        <begin position="130"/>
        <end position="151"/>
    </location>
</feature>